<comment type="caution">
    <text evidence="6">The sequence shown here is derived from an EMBL/GenBank/DDBJ whole genome shotgun (WGS) entry which is preliminary data.</text>
</comment>
<feature type="domain" description="DUF5597" evidence="4">
    <location>
        <begin position="373"/>
        <end position="530"/>
    </location>
</feature>
<keyword evidence="7" id="KW-1185">Reference proteome</keyword>
<dbReference type="Gene3D" id="2.60.220.20">
    <property type="entry name" value="putative beta-Galactosidase from caulobacter crescentus"/>
    <property type="match status" value="1"/>
</dbReference>
<evidence type="ECO:0008006" key="9">
    <source>
        <dbReference type="Google" id="ProtNLM"/>
    </source>
</evidence>
<accession>A0A3E3IWA2</accession>
<proteinExistence type="predicted"/>
<dbReference type="InterPro" id="IPR040719">
    <property type="entry name" value="DUF5597"/>
</dbReference>
<gene>
    <name evidence="6" type="ORF">DWY69_12165</name>
    <name evidence="5" type="ORF">DXC51_13785</name>
</gene>
<evidence type="ECO:0000259" key="3">
    <source>
        <dbReference type="Pfam" id="PF02449"/>
    </source>
</evidence>
<sequence length="546" mass="62397">MERKTFFTVQGKPFYSLGIQTHNSSSSTPEYLQYSWNAAKKIEANTVAVPVSWELFEPREGAFREAFVTDIISQARENNLKLILLWFGTWKNGTMEYTPSWVKKDTERFPRAELKDGRKTHNLSPHCPENLEADRKAFCRLLEVVKRFDQEFNTVIGVQIENEAGMHSATRRDFSKFGDKAFKENVPERLITYCKENPSCYLAKEWLRQGEKSNGNWTEVFGAAGGEWVTTWAVAAYIDEIARAGKEIYDIFLYTNAWLNEGRGLAGVDWPSGTPRQNNLDIYYAVCTHLDNIAPDIYLQEVTGYLDVLKTYSHPEKGFPLYVPESSRSVFNSGMMFEGIGDYGSIGYHIFGGESLLTDDQKELNTEEGISMKHSFHMIRNVVPVLPEYTGTDRIHGIHRRGIEPSALIEGLLGGWRAYVSFEGTMDQFYRMDFLHKEACWEETLGNKGEPCRGLLLQESENVFYVVGHKFRIYFLQEEEADGSLSAVTVSGKNFSTNAEYLSVTEGHFDETGRYFPDVVRTGDETRHGTYAQWDSNVLRIELMKI</sequence>
<evidence type="ECO:0000259" key="4">
    <source>
        <dbReference type="Pfam" id="PF18120"/>
    </source>
</evidence>
<dbReference type="EMBL" id="QVLU01000010">
    <property type="protein sequence ID" value="RGE71364.1"/>
    <property type="molecule type" value="Genomic_DNA"/>
</dbReference>
<dbReference type="Gene3D" id="3.20.20.80">
    <property type="entry name" value="Glycosidases"/>
    <property type="match status" value="1"/>
</dbReference>
<dbReference type="InterPro" id="IPR013529">
    <property type="entry name" value="Glyco_hydro_42_N"/>
</dbReference>
<dbReference type="GeneID" id="97987912"/>
<organism evidence="6 8">
    <name type="scientific">Eisenbergiella massiliensis</name>
    <dbReference type="NCBI Taxonomy" id="1720294"/>
    <lineage>
        <taxon>Bacteria</taxon>
        <taxon>Bacillati</taxon>
        <taxon>Bacillota</taxon>
        <taxon>Clostridia</taxon>
        <taxon>Lachnospirales</taxon>
        <taxon>Lachnospiraceae</taxon>
        <taxon>Eisenbergiella</taxon>
    </lineage>
</organism>
<dbReference type="EMBL" id="QVLV01000008">
    <property type="protein sequence ID" value="RGE59861.1"/>
    <property type="molecule type" value="Genomic_DNA"/>
</dbReference>
<evidence type="ECO:0000256" key="1">
    <source>
        <dbReference type="ARBA" id="ARBA00022801"/>
    </source>
</evidence>
<dbReference type="Proteomes" id="UP000261166">
    <property type="component" value="Unassembled WGS sequence"/>
</dbReference>
<evidence type="ECO:0000313" key="5">
    <source>
        <dbReference type="EMBL" id="RGE59861.1"/>
    </source>
</evidence>
<name>A0A3E3IWA2_9FIRM</name>
<evidence type="ECO:0000313" key="8">
    <source>
        <dbReference type="Proteomes" id="UP000261166"/>
    </source>
</evidence>
<dbReference type="Proteomes" id="UP000260812">
    <property type="component" value="Unassembled WGS sequence"/>
</dbReference>
<keyword evidence="2" id="KW-0326">Glycosidase</keyword>
<dbReference type="SUPFAM" id="SSF51445">
    <property type="entry name" value="(Trans)glycosidases"/>
    <property type="match status" value="1"/>
</dbReference>
<dbReference type="Pfam" id="PF18120">
    <property type="entry name" value="DUF5597"/>
    <property type="match status" value="1"/>
</dbReference>
<dbReference type="GO" id="GO:0004565">
    <property type="term" value="F:beta-galactosidase activity"/>
    <property type="evidence" value="ECO:0007669"/>
    <property type="project" value="InterPro"/>
</dbReference>
<dbReference type="RefSeq" id="WP_021634944.1">
    <property type="nucleotide sequence ID" value="NZ_JBKVAZ010000038.1"/>
</dbReference>
<evidence type="ECO:0000313" key="6">
    <source>
        <dbReference type="EMBL" id="RGE71364.1"/>
    </source>
</evidence>
<keyword evidence="1" id="KW-0378">Hydrolase</keyword>
<reference evidence="6 8" key="1">
    <citation type="submission" date="2018-08" db="EMBL/GenBank/DDBJ databases">
        <title>A genome reference for cultivated species of the human gut microbiota.</title>
        <authorList>
            <person name="Zou Y."/>
            <person name="Xue W."/>
            <person name="Luo G."/>
        </authorList>
    </citation>
    <scope>NUCLEOTIDE SEQUENCE [LARGE SCALE GENOMIC DNA]</scope>
    <source>
        <strain evidence="6 8">AF26-4BH</strain>
        <strain evidence="5">TF05-5AC</strain>
    </source>
</reference>
<evidence type="ECO:0000256" key="2">
    <source>
        <dbReference type="ARBA" id="ARBA00023295"/>
    </source>
</evidence>
<dbReference type="AlphaFoldDB" id="A0A3E3IWA2"/>
<dbReference type="InterPro" id="IPR017853">
    <property type="entry name" value="GH"/>
</dbReference>
<protein>
    <recommendedName>
        <fullName evidence="9">Beta-galactosidase</fullName>
    </recommendedName>
</protein>
<feature type="domain" description="Glycoside hydrolase family 42 N-terminal" evidence="3">
    <location>
        <begin position="36"/>
        <end position="189"/>
    </location>
</feature>
<evidence type="ECO:0000313" key="7">
    <source>
        <dbReference type="Proteomes" id="UP000260812"/>
    </source>
</evidence>
<dbReference type="OrthoDB" id="9800974at2"/>
<dbReference type="Pfam" id="PF02449">
    <property type="entry name" value="Glyco_hydro_42"/>
    <property type="match status" value="1"/>
</dbReference>
<dbReference type="GO" id="GO:0005975">
    <property type="term" value="P:carbohydrate metabolic process"/>
    <property type="evidence" value="ECO:0007669"/>
    <property type="project" value="InterPro"/>
</dbReference>
<dbReference type="GO" id="GO:0009341">
    <property type="term" value="C:beta-galactosidase complex"/>
    <property type="evidence" value="ECO:0007669"/>
    <property type="project" value="InterPro"/>
</dbReference>